<dbReference type="EMBL" id="SSTE01016190">
    <property type="protein sequence ID" value="KAA0042249.1"/>
    <property type="molecule type" value="Genomic_DNA"/>
</dbReference>
<dbReference type="AlphaFoldDB" id="A0A5A7TLM7"/>
<name>A0A5A7TLM7_CUCMM</name>
<organism evidence="1 2">
    <name type="scientific">Cucumis melo var. makuwa</name>
    <name type="common">Oriental melon</name>
    <dbReference type="NCBI Taxonomy" id="1194695"/>
    <lineage>
        <taxon>Eukaryota</taxon>
        <taxon>Viridiplantae</taxon>
        <taxon>Streptophyta</taxon>
        <taxon>Embryophyta</taxon>
        <taxon>Tracheophyta</taxon>
        <taxon>Spermatophyta</taxon>
        <taxon>Magnoliopsida</taxon>
        <taxon>eudicotyledons</taxon>
        <taxon>Gunneridae</taxon>
        <taxon>Pentapetalae</taxon>
        <taxon>rosids</taxon>
        <taxon>fabids</taxon>
        <taxon>Cucurbitales</taxon>
        <taxon>Cucurbitaceae</taxon>
        <taxon>Benincaseae</taxon>
        <taxon>Cucumis</taxon>
    </lineage>
</organism>
<accession>A0A5A7TLM7</accession>
<dbReference type="Proteomes" id="UP000321393">
    <property type="component" value="Unassembled WGS sequence"/>
</dbReference>
<sequence length="493" mass="55963">MESPTARIVVKENSLYDNSDSVSSNSKKEAHPDVKSIMMANIPVEAAMAKMERKINLLMKVVEERGQEITSLREQMQTHETAESSQTLVVKVTDKGKNVYGRPPQTSFTYSKLYTKRIDNLRMSLGYQPPKFQQFDGKGNLKQHIAHFVETYIADMLEQLLEKQLIQLLELEKCFVFKELILRLACEKKIELDLEEDENLEVVACHAINATEEESIPPRSLEKEEVLKDLSSQRVTSMTCLEHIIGNLKASALFHVIDSRSTYKLLLGRPCIHENGVVTSTLHQCFKFYQDGIKKGEADSNPFSEAESHFVDAKFYLKNDNSPEAMPVEIPLGEASTSTTKSMILMDEKTSNPSILCYVPLSRRKKGKSQFVESPQGLKVGDIEVLKESFTTPLTKITKQEIKLDLTEASLSQRWTKDGFDPKAYKLMAKAGSLTVKRHDAILTNPEKEDSEQGEGETSCHHITILEELEIETPEEDVKDVPQCRGWWPIYRR</sequence>
<protein>
    <submittedName>
        <fullName evidence="1">Retrotransposon gag protein</fullName>
    </submittedName>
</protein>
<evidence type="ECO:0000313" key="1">
    <source>
        <dbReference type="EMBL" id="KAA0042249.1"/>
    </source>
</evidence>
<proteinExistence type="predicted"/>
<dbReference type="PANTHER" id="PTHR33437">
    <property type="entry name" value="OS06G0361200 PROTEIN"/>
    <property type="match status" value="1"/>
</dbReference>
<comment type="caution">
    <text evidence="1">The sequence shown here is derived from an EMBL/GenBank/DDBJ whole genome shotgun (WGS) entry which is preliminary data.</text>
</comment>
<evidence type="ECO:0000313" key="2">
    <source>
        <dbReference type="Proteomes" id="UP000321393"/>
    </source>
</evidence>
<dbReference type="OrthoDB" id="8944635at2759"/>
<reference evidence="1 2" key="1">
    <citation type="submission" date="2019-08" db="EMBL/GenBank/DDBJ databases">
        <title>Draft genome sequences of two oriental melons (Cucumis melo L. var makuwa).</title>
        <authorList>
            <person name="Kwon S.-Y."/>
        </authorList>
    </citation>
    <scope>NUCLEOTIDE SEQUENCE [LARGE SCALE GENOMIC DNA]</scope>
    <source>
        <strain evidence="2">cv. SW 3</strain>
        <tissue evidence="1">Leaf</tissue>
    </source>
</reference>
<gene>
    <name evidence="1" type="ORF">E6C27_scaffold824G00290</name>
</gene>